<gene>
    <name evidence="1" type="ORF">L1785_22135</name>
</gene>
<sequence length="174" mass="18034">MATYSDHIGDADEAYEAVRALAHARIRFDHGDEPTATRPEHPEDAYAGLGGVLGIVRCLSQVAGQIGAAHDRHITLARTDDGSAIEGRAQVQAVHAHVHEALLHLSRVHTELNAATSASGRIAWQSPDAPAFSASGPVNLVGPGATAFETRQATRPALSFVASARAAAPGGPSL</sequence>
<dbReference type="AlphaFoldDB" id="A0AA41QJ37"/>
<dbReference type="Proteomes" id="UP001165405">
    <property type="component" value="Unassembled WGS sequence"/>
</dbReference>
<evidence type="ECO:0000313" key="1">
    <source>
        <dbReference type="EMBL" id="MCF4123665.1"/>
    </source>
</evidence>
<organism evidence="1 2">
    <name type="scientific">Antribacter soli</name>
    <dbReference type="NCBI Taxonomy" id="2910976"/>
    <lineage>
        <taxon>Bacteria</taxon>
        <taxon>Bacillati</taxon>
        <taxon>Actinomycetota</taxon>
        <taxon>Actinomycetes</taxon>
        <taxon>Micrococcales</taxon>
        <taxon>Promicromonosporaceae</taxon>
        <taxon>Antribacter</taxon>
    </lineage>
</organism>
<accession>A0AA41QJ37</accession>
<comment type="caution">
    <text evidence="1">The sequence shown here is derived from an EMBL/GenBank/DDBJ whole genome shotgun (WGS) entry which is preliminary data.</text>
</comment>
<protein>
    <submittedName>
        <fullName evidence="1">Uncharacterized protein</fullName>
    </submittedName>
</protein>
<evidence type="ECO:0000313" key="2">
    <source>
        <dbReference type="Proteomes" id="UP001165405"/>
    </source>
</evidence>
<proteinExistence type="predicted"/>
<dbReference type="RefSeq" id="WP_236091416.1">
    <property type="nucleotide sequence ID" value="NZ_JAKGSG010000066.1"/>
</dbReference>
<name>A0AA41QJ37_9MICO</name>
<reference evidence="1" key="1">
    <citation type="submission" date="2022-01" db="EMBL/GenBank/DDBJ databases">
        <title>Antribacter sp. nov., isolated from Guizhou of China.</title>
        <authorList>
            <person name="Chengliang C."/>
            <person name="Ya Z."/>
        </authorList>
    </citation>
    <scope>NUCLEOTIDE SEQUENCE</scope>
    <source>
        <strain evidence="1">KLBMP 9083</strain>
    </source>
</reference>
<dbReference type="EMBL" id="JAKGSG010000066">
    <property type="protein sequence ID" value="MCF4123665.1"/>
    <property type="molecule type" value="Genomic_DNA"/>
</dbReference>
<keyword evidence="2" id="KW-1185">Reference proteome</keyword>